<dbReference type="EMBL" id="JAOVQO010000046">
    <property type="protein sequence ID" value="MCU9850619.1"/>
    <property type="molecule type" value="Genomic_DNA"/>
</dbReference>
<dbReference type="Pfam" id="PF21205">
    <property type="entry name" value="Rep3_C"/>
    <property type="match status" value="1"/>
</dbReference>
<organism evidence="3 4">
    <name type="scientific">Albidovulum salinarum</name>
    <dbReference type="NCBI Taxonomy" id="2984153"/>
    <lineage>
        <taxon>Bacteria</taxon>
        <taxon>Pseudomonadati</taxon>
        <taxon>Pseudomonadota</taxon>
        <taxon>Alphaproteobacteria</taxon>
        <taxon>Rhodobacterales</taxon>
        <taxon>Paracoccaceae</taxon>
        <taxon>Albidovulum</taxon>
    </lineage>
</organism>
<sequence>MAKPPMTVTDALRMNRDNPDAIIAAGEVVDMRFQSGNQLSLRAAKLFCLLVQEAGIAIADDKQHRIPYSVLNETFRRSKAELLDAIYELHCTMVSVKVTSQNGRDFTKSGPIIADIEREDDELDSAEIRFEFSKALRQVIANSTHWAALSRRAVLAFESKYSLRFYLFLSLRAGLRKTSEEFSLDDLREMLGMEPGTLPRWQDFRRFVLDKAQAEINHLAGFRMGYEPIKIGRKFAGVRLFWGLKGRDELIEAHKELERPRVGRTARREGKVEQLAQDDAILRERLAASLASAPYGNGATVAQPASRNGAQPA</sequence>
<reference evidence="3 4" key="1">
    <citation type="submission" date="2022-10" db="EMBL/GenBank/DDBJ databases">
        <title>Defluviimonas sp. nov., isolated from ocean surface sediments.</title>
        <authorList>
            <person name="He W."/>
            <person name="Wang L."/>
            <person name="Zhang D.-F."/>
        </authorList>
    </citation>
    <scope>NUCLEOTIDE SEQUENCE [LARGE SCALE GENOMIC DNA]</scope>
    <source>
        <strain evidence="3 4">WL0024</strain>
    </source>
</reference>
<comment type="caution">
    <text evidence="3">The sequence shown here is derived from an EMBL/GenBank/DDBJ whole genome shotgun (WGS) entry which is preliminary data.</text>
</comment>
<evidence type="ECO:0000256" key="1">
    <source>
        <dbReference type="ARBA" id="ARBA00038283"/>
    </source>
</evidence>
<protein>
    <submittedName>
        <fullName evidence="3">Replication initiation protein</fullName>
    </submittedName>
</protein>
<dbReference type="InterPro" id="IPR036388">
    <property type="entry name" value="WH-like_DNA-bd_sf"/>
</dbReference>
<dbReference type="InterPro" id="IPR000525">
    <property type="entry name" value="Initiator_Rep_WH1"/>
</dbReference>
<dbReference type="Pfam" id="PF01051">
    <property type="entry name" value="Rep3_N"/>
    <property type="match status" value="1"/>
</dbReference>
<evidence type="ECO:0000313" key="3">
    <source>
        <dbReference type="EMBL" id="MCU9850619.1"/>
    </source>
</evidence>
<dbReference type="Proteomes" id="UP001209535">
    <property type="component" value="Unassembled WGS sequence"/>
</dbReference>
<name>A0ABT2X9K0_9RHOB</name>
<dbReference type="RefSeq" id="WP_263340928.1">
    <property type="nucleotide sequence ID" value="NZ_JAOVQO010000046.1"/>
</dbReference>
<dbReference type="SUPFAM" id="SSF46785">
    <property type="entry name" value="Winged helix' DNA-binding domain"/>
    <property type="match status" value="1"/>
</dbReference>
<feature type="domain" description="Initiator Rep protein WH1" evidence="2">
    <location>
        <begin position="38"/>
        <end position="169"/>
    </location>
</feature>
<dbReference type="InterPro" id="IPR036390">
    <property type="entry name" value="WH_DNA-bd_sf"/>
</dbReference>
<proteinExistence type="inferred from homology"/>
<comment type="similarity">
    <text evidence="1">Belongs to the initiator RepB protein family.</text>
</comment>
<evidence type="ECO:0000313" key="4">
    <source>
        <dbReference type="Proteomes" id="UP001209535"/>
    </source>
</evidence>
<keyword evidence="4" id="KW-1185">Reference proteome</keyword>
<accession>A0ABT2X9K0</accession>
<dbReference type="Gene3D" id="1.10.10.10">
    <property type="entry name" value="Winged helix-like DNA-binding domain superfamily/Winged helix DNA-binding domain"/>
    <property type="match status" value="1"/>
</dbReference>
<gene>
    <name evidence="3" type="ORF">OEZ60_21870</name>
</gene>
<evidence type="ECO:0000259" key="2">
    <source>
        <dbReference type="Pfam" id="PF01051"/>
    </source>
</evidence>